<evidence type="ECO:0000313" key="3">
    <source>
        <dbReference type="Proteomes" id="UP000001055"/>
    </source>
</evidence>
<gene>
    <name evidence="2" type="ORF">SNOG_00568</name>
</gene>
<sequence length="159" mass="17824">MQKGRSQDAAVTSPTPPTDYRPPCCERARSQINTTTPQEQLPATSTERSPLPCRARMARRWPRLVVVMAHVDLFITRAPQVRQAQDALSLPIGKGHMLRQPGVKNSINGKLECFAIWYIWRVLPVGKSGRDTRVIIGSLRSCHLAHRSLAALKMDYPSQ</sequence>
<proteinExistence type="predicted"/>
<reference evidence="3" key="1">
    <citation type="journal article" date="2007" name="Plant Cell">
        <title>Dothideomycete-plant interactions illuminated by genome sequencing and EST analysis of the wheat pathogen Stagonospora nodorum.</title>
        <authorList>
            <person name="Hane J.K."/>
            <person name="Lowe R.G."/>
            <person name="Solomon P.S."/>
            <person name="Tan K.C."/>
            <person name="Schoch C.L."/>
            <person name="Spatafora J.W."/>
            <person name="Crous P.W."/>
            <person name="Kodira C."/>
            <person name="Birren B.W."/>
            <person name="Galagan J.E."/>
            <person name="Torriani S.F."/>
            <person name="McDonald B.A."/>
            <person name="Oliver R.P."/>
        </authorList>
    </citation>
    <scope>NUCLEOTIDE SEQUENCE [LARGE SCALE GENOMIC DNA]</scope>
    <source>
        <strain evidence="3">SN15 / ATCC MYA-4574 / FGSC 10173</strain>
    </source>
</reference>
<dbReference type="AlphaFoldDB" id="Q0V5Z6"/>
<dbReference type="InParanoid" id="Q0V5Z6"/>
<feature type="compositionally biased region" description="Polar residues" evidence="1">
    <location>
        <begin position="30"/>
        <end position="48"/>
    </location>
</feature>
<organism evidence="2 3">
    <name type="scientific">Phaeosphaeria nodorum (strain SN15 / ATCC MYA-4574 / FGSC 10173)</name>
    <name type="common">Glume blotch fungus</name>
    <name type="synonym">Parastagonospora nodorum</name>
    <dbReference type="NCBI Taxonomy" id="321614"/>
    <lineage>
        <taxon>Eukaryota</taxon>
        <taxon>Fungi</taxon>
        <taxon>Dikarya</taxon>
        <taxon>Ascomycota</taxon>
        <taxon>Pezizomycotina</taxon>
        <taxon>Dothideomycetes</taxon>
        <taxon>Pleosporomycetidae</taxon>
        <taxon>Pleosporales</taxon>
        <taxon>Pleosporineae</taxon>
        <taxon>Phaeosphaeriaceae</taxon>
        <taxon>Parastagonospora</taxon>
    </lineage>
</organism>
<dbReference type="GeneID" id="5968511"/>
<dbReference type="KEGG" id="pno:SNOG_00568"/>
<accession>Q0V5Z6</accession>
<protein>
    <submittedName>
        <fullName evidence="2">Uncharacterized protein</fullName>
    </submittedName>
</protein>
<dbReference type="Proteomes" id="UP000001055">
    <property type="component" value="Unassembled WGS sequence"/>
</dbReference>
<name>Q0V5Z6_PHANO</name>
<evidence type="ECO:0000313" key="2">
    <source>
        <dbReference type="EMBL" id="EAT92063.1"/>
    </source>
</evidence>
<feature type="region of interest" description="Disordered" evidence="1">
    <location>
        <begin position="1"/>
        <end position="49"/>
    </location>
</feature>
<dbReference type="EMBL" id="CH445325">
    <property type="protein sequence ID" value="EAT92063.1"/>
    <property type="molecule type" value="Genomic_DNA"/>
</dbReference>
<dbReference type="RefSeq" id="XP_001791249.1">
    <property type="nucleotide sequence ID" value="XM_001791197.1"/>
</dbReference>
<evidence type="ECO:0000256" key="1">
    <source>
        <dbReference type="SAM" id="MobiDB-lite"/>
    </source>
</evidence>